<reference evidence="2" key="1">
    <citation type="journal article" date="2018" name="Nat. Microbiol.">
        <title>Leveraging single-cell genomics to expand the fungal tree of life.</title>
        <authorList>
            <person name="Ahrendt S.R."/>
            <person name="Quandt C.A."/>
            <person name="Ciobanu D."/>
            <person name="Clum A."/>
            <person name="Salamov A."/>
            <person name="Andreopoulos B."/>
            <person name="Cheng J.F."/>
            <person name="Woyke T."/>
            <person name="Pelin A."/>
            <person name="Henrissat B."/>
            <person name="Reynolds N.K."/>
            <person name="Benny G.L."/>
            <person name="Smith M.E."/>
            <person name="James T.Y."/>
            <person name="Grigoriev I.V."/>
        </authorList>
    </citation>
    <scope>NUCLEOTIDE SEQUENCE [LARGE SCALE GENOMIC DNA]</scope>
    <source>
        <strain evidence="2">CSF55</strain>
    </source>
</reference>
<dbReference type="Proteomes" id="UP000281549">
    <property type="component" value="Unassembled WGS sequence"/>
</dbReference>
<name>A0A4P9YJ39_ROZAC</name>
<evidence type="ECO:0000313" key="2">
    <source>
        <dbReference type="Proteomes" id="UP000281549"/>
    </source>
</evidence>
<proteinExistence type="predicted"/>
<dbReference type="EMBL" id="ML005226">
    <property type="protein sequence ID" value="RKP19414.1"/>
    <property type="molecule type" value="Genomic_DNA"/>
</dbReference>
<feature type="non-terminal residue" evidence="1">
    <location>
        <position position="1"/>
    </location>
</feature>
<gene>
    <name evidence="1" type="ORF">ROZALSC1DRAFT_6238</name>
</gene>
<protein>
    <submittedName>
        <fullName evidence="1">Uncharacterized protein</fullName>
    </submittedName>
</protein>
<sequence>QPVVQILVVVAIKQMGTLLTEVGKGSMRTVVAHGLVDPKVDINGNVSELGDAGGSPGKSYLFFLT</sequence>
<dbReference type="AlphaFoldDB" id="A0A4P9YJ39"/>
<accession>A0A4P9YJ39</accession>
<organism evidence="1 2">
    <name type="scientific">Rozella allomycis (strain CSF55)</name>
    <dbReference type="NCBI Taxonomy" id="988480"/>
    <lineage>
        <taxon>Eukaryota</taxon>
        <taxon>Fungi</taxon>
        <taxon>Fungi incertae sedis</taxon>
        <taxon>Cryptomycota</taxon>
        <taxon>Cryptomycota incertae sedis</taxon>
        <taxon>Rozella</taxon>
    </lineage>
</organism>
<feature type="non-terminal residue" evidence="1">
    <location>
        <position position="65"/>
    </location>
</feature>
<evidence type="ECO:0000313" key="1">
    <source>
        <dbReference type="EMBL" id="RKP19414.1"/>
    </source>
</evidence>